<feature type="domain" description="G-patch" evidence="2">
    <location>
        <begin position="200"/>
        <end position="244"/>
    </location>
</feature>
<evidence type="ECO:0000256" key="1">
    <source>
        <dbReference type="SAM" id="MobiDB-lite"/>
    </source>
</evidence>
<reference evidence="3 4" key="1">
    <citation type="journal article" date="2007" name="Proc. Natl. Acad. Sci. U.S.A.">
        <title>The tiny eukaryote Ostreococcus provides genomic insights into the paradox of plankton speciation.</title>
        <authorList>
            <person name="Palenik B."/>
            <person name="Grimwood J."/>
            <person name="Aerts A."/>
            <person name="Rouze P."/>
            <person name="Salamov A."/>
            <person name="Putnam N."/>
            <person name="Dupont C."/>
            <person name="Jorgensen R."/>
            <person name="Derelle E."/>
            <person name="Rombauts S."/>
            <person name="Zhou K."/>
            <person name="Otillar R."/>
            <person name="Merchant S.S."/>
            <person name="Podell S."/>
            <person name="Gaasterland T."/>
            <person name="Napoli C."/>
            <person name="Gendler K."/>
            <person name="Manuell A."/>
            <person name="Tai V."/>
            <person name="Vallon O."/>
            <person name="Piganeau G."/>
            <person name="Jancek S."/>
            <person name="Heijde M."/>
            <person name="Jabbari K."/>
            <person name="Bowler C."/>
            <person name="Lohr M."/>
            <person name="Robbens S."/>
            <person name="Werner G."/>
            <person name="Dubchak I."/>
            <person name="Pazour G.J."/>
            <person name="Ren Q."/>
            <person name="Paulsen I."/>
            <person name="Delwiche C."/>
            <person name="Schmutz J."/>
            <person name="Rokhsar D."/>
            <person name="Van de Peer Y."/>
            <person name="Moreau H."/>
            <person name="Grigoriev I.V."/>
        </authorList>
    </citation>
    <scope>NUCLEOTIDE SEQUENCE [LARGE SCALE GENOMIC DNA]</scope>
    <source>
        <strain evidence="3 4">CCE9901</strain>
    </source>
</reference>
<dbReference type="STRING" id="436017.A4S1M0"/>
<sequence>MPGEKKMLKKLHVAATRATRARRDGFDANDARREMERVVREGKSLTIVCSKRACVARGQGRVIRALAAALGTTFRPTRAGKRAAFVIERVDGTSDVPPVVSEELLKSLCAEPMTRDEYLMSDERRARLEKRAEASRRANKGKKKKDRGRRWNRKSDEEDTTRDIVEFTRATEDEATFDEDAARRAPSPLSGAFAAFEAHTRGIGSRLLTAMGFTRGSGLGRDNQGIAEAPRAESRAKRAGLGAE</sequence>
<protein>
    <recommendedName>
        <fullName evidence="2">G-patch domain-containing protein</fullName>
    </recommendedName>
</protein>
<name>A4S1M0_OSTLU</name>
<dbReference type="AlphaFoldDB" id="A4S1M0"/>
<feature type="compositionally biased region" description="Basic and acidic residues" evidence="1">
    <location>
        <begin position="153"/>
        <end position="163"/>
    </location>
</feature>
<evidence type="ECO:0000313" key="3">
    <source>
        <dbReference type="EMBL" id="ABO97467.1"/>
    </source>
</evidence>
<feature type="region of interest" description="Disordered" evidence="1">
    <location>
        <begin position="129"/>
        <end position="163"/>
    </location>
</feature>
<dbReference type="InterPro" id="IPR000467">
    <property type="entry name" value="G_patch_dom"/>
</dbReference>
<organism evidence="3 4">
    <name type="scientific">Ostreococcus lucimarinus (strain CCE9901)</name>
    <dbReference type="NCBI Taxonomy" id="436017"/>
    <lineage>
        <taxon>Eukaryota</taxon>
        <taxon>Viridiplantae</taxon>
        <taxon>Chlorophyta</taxon>
        <taxon>Mamiellophyceae</taxon>
        <taxon>Mamiellales</taxon>
        <taxon>Bathycoccaceae</taxon>
        <taxon>Ostreococcus</taxon>
    </lineage>
</organism>
<dbReference type="Pfam" id="PF01585">
    <property type="entry name" value="G-patch"/>
    <property type="match status" value="1"/>
</dbReference>
<dbReference type="EMBL" id="CP000588">
    <property type="protein sequence ID" value="ABO97467.1"/>
    <property type="molecule type" value="Genomic_DNA"/>
</dbReference>
<dbReference type="RefSeq" id="XP_001419174.1">
    <property type="nucleotide sequence ID" value="XM_001419137.1"/>
</dbReference>
<dbReference type="HOGENOM" id="CLU_073440_0_0_1"/>
<dbReference type="OrthoDB" id="551361at2759"/>
<feature type="region of interest" description="Disordered" evidence="1">
    <location>
        <begin position="213"/>
        <end position="244"/>
    </location>
</feature>
<dbReference type="eggNOG" id="KOG2184">
    <property type="taxonomic scope" value="Eukaryota"/>
</dbReference>
<gene>
    <name evidence="3" type="ORF">OSTLU_33146</name>
</gene>
<feature type="compositionally biased region" description="Basic residues" evidence="1">
    <location>
        <begin position="137"/>
        <end position="152"/>
    </location>
</feature>
<dbReference type="SMART" id="SM00443">
    <property type="entry name" value="G_patch"/>
    <property type="match status" value="1"/>
</dbReference>
<dbReference type="Proteomes" id="UP000001568">
    <property type="component" value="Chromosome 8"/>
</dbReference>
<dbReference type="GeneID" id="5003173"/>
<accession>A4S1M0</accession>
<proteinExistence type="predicted"/>
<evidence type="ECO:0000259" key="2">
    <source>
        <dbReference type="PROSITE" id="PS50174"/>
    </source>
</evidence>
<dbReference type="GO" id="GO:0003676">
    <property type="term" value="F:nucleic acid binding"/>
    <property type="evidence" value="ECO:0007669"/>
    <property type="project" value="InterPro"/>
</dbReference>
<dbReference type="KEGG" id="olu:OSTLU_33146"/>
<keyword evidence="4" id="KW-1185">Reference proteome</keyword>
<dbReference type="Gramene" id="ABO97467">
    <property type="protein sequence ID" value="ABO97467"/>
    <property type="gene ID" value="OSTLU_33146"/>
</dbReference>
<dbReference type="PROSITE" id="PS50174">
    <property type="entry name" value="G_PATCH"/>
    <property type="match status" value="1"/>
</dbReference>
<evidence type="ECO:0000313" key="4">
    <source>
        <dbReference type="Proteomes" id="UP000001568"/>
    </source>
</evidence>
<dbReference type="PANTHER" id="PTHR47423">
    <property type="entry name" value="G-PATCH DOMAIN CONTAINING PROTEIN"/>
    <property type="match status" value="1"/>
</dbReference>
<dbReference type="PANTHER" id="PTHR47423:SF2">
    <property type="entry name" value="PROTEIN SQS1"/>
    <property type="match status" value="1"/>
</dbReference>